<keyword evidence="9" id="KW-1185">Reference proteome</keyword>
<gene>
    <name evidence="8" type="ORF">SAMN05444170_6996</name>
</gene>
<proteinExistence type="predicted"/>
<feature type="transmembrane region" description="Helical" evidence="6">
    <location>
        <begin position="303"/>
        <end position="320"/>
    </location>
</feature>
<evidence type="ECO:0000313" key="8">
    <source>
        <dbReference type="EMBL" id="SHN87096.1"/>
    </source>
</evidence>
<dbReference type="CDD" id="cd17319">
    <property type="entry name" value="MFS_ExuT_GudP_like"/>
    <property type="match status" value="1"/>
</dbReference>
<evidence type="ECO:0000256" key="6">
    <source>
        <dbReference type="SAM" id="Phobius"/>
    </source>
</evidence>
<organism evidence="8 9">
    <name type="scientific">Bradyrhizobium erythrophlei</name>
    <dbReference type="NCBI Taxonomy" id="1437360"/>
    <lineage>
        <taxon>Bacteria</taxon>
        <taxon>Pseudomonadati</taxon>
        <taxon>Pseudomonadota</taxon>
        <taxon>Alphaproteobacteria</taxon>
        <taxon>Hyphomicrobiales</taxon>
        <taxon>Nitrobacteraceae</taxon>
        <taxon>Bradyrhizobium</taxon>
    </lineage>
</organism>
<dbReference type="InterPro" id="IPR011701">
    <property type="entry name" value="MFS"/>
</dbReference>
<evidence type="ECO:0000256" key="5">
    <source>
        <dbReference type="ARBA" id="ARBA00023136"/>
    </source>
</evidence>
<dbReference type="PIRSF" id="PIRSF002808">
    <property type="entry name" value="Hexose_phosphate_transp"/>
    <property type="match status" value="1"/>
</dbReference>
<feature type="transmembrane region" description="Helical" evidence="6">
    <location>
        <begin position="78"/>
        <end position="99"/>
    </location>
</feature>
<keyword evidence="4 6" id="KW-1133">Transmembrane helix</keyword>
<sequence length="430" mass="46122">MGHRRYWIFVFMFLLATINYVDRIVLSVSSTPIAQEFGIDKVQLGYLFSSFLWLYVVCLVPMGMIVDKLGTRTVNAAGIGLWSIATALTGLATGFGMLIGTRVLMGVGESTTYPASGRVIREWIPLKERALFAAIFNGGAYFGPAIGGLVLAWLVSAVGWRTTFLICAAIGFVWLLAWMIWFRKPEEVSWLTDEERAFILRERNGSAKNTAPDGHSIGLRGLLSSSSMLGLMVTQGCAVYTQYFFLTWLPNYLQTERGMSLLKSGALMSLPFLGAVVLTVLLGKLSDSLLTEESARAGGRRRLGALLLLMGSVILLTPLVENVYLILVLITLALGGVASAVALNIAMIGDLLRTPADSGRATGLLILGGNIFGILAPIVTGYVVQSTGSFNMAFVVAGALLAFGALTVFLVVRTPIGPSESDATLSVRTA</sequence>
<dbReference type="GO" id="GO:0022857">
    <property type="term" value="F:transmembrane transporter activity"/>
    <property type="evidence" value="ECO:0007669"/>
    <property type="project" value="InterPro"/>
</dbReference>
<evidence type="ECO:0000313" key="9">
    <source>
        <dbReference type="Proteomes" id="UP000184096"/>
    </source>
</evidence>
<dbReference type="AlphaFoldDB" id="A0A1M7UW23"/>
<dbReference type="Pfam" id="PF07690">
    <property type="entry name" value="MFS_1"/>
    <property type="match status" value="2"/>
</dbReference>
<dbReference type="OrthoDB" id="272777at2"/>
<reference evidence="9" key="1">
    <citation type="submission" date="2016-11" db="EMBL/GenBank/DDBJ databases">
        <authorList>
            <person name="Varghese N."/>
            <person name="Submissions S."/>
        </authorList>
    </citation>
    <scope>NUCLEOTIDE SEQUENCE [LARGE SCALE GENOMIC DNA]</scope>
    <source>
        <strain evidence="9">GAS401</strain>
    </source>
</reference>
<evidence type="ECO:0000256" key="3">
    <source>
        <dbReference type="ARBA" id="ARBA00022692"/>
    </source>
</evidence>
<dbReference type="EMBL" id="LT670849">
    <property type="protein sequence ID" value="SHN87096.1"/>
    <property type="molecule type" value="Genomic_DNA"/>
</dbReference>
<protein>
    <submittedName>
        <fullName evidence="8">MFS transporter, ACS family, glucarate transporter</fullName>
    </submittedName>
</protein>
<dbReference type="InterPro" id="IPR000849">
    <property type="entry name" value="Sugar_P_transporter"/>
</dbReference>
<feature type="transmembrane region" description="Helical" evidence="6">
    <location>
        <begin position="6"/>
        <end position="26"/>
    </location>
</feature>
<evidence type="ECO:0000256" key="2">
    <source>
        <dbReference type="ARBA" id="ARBA00022475"/>
    </source>
</evidence>
<dbReference type="GO" id="GO:0005886">
    <property type="term" value="C:plasma membrane"/>
    <property type="evidence" value="ECO:0007669"/>
    <property type="project" value="UniProtKB-SubCell"/>
</dbReference>
<accession>A0A1M7UW23</accession>
<name>A0A1M7UW23_9BRAD</name>
<feature type="transmembrane region" description="Helical" evidence="6">
    <location>
        <begin position="229"/>
        <end position="249"/>
    </location>
</feature>
<feature type="transmembrane region" description="Helical" evidence="6">
    <location>
        <begin position="261"/>
        <end position="282"/>
    </location>
</feature>
<feature type="transmembrane region" description="Helical" evidence="6">
    <location>
        <begin position="364"/>
        <end position="384"/>
    </location>
</feature>
<dbReference type="Gene3D" id="1.20.1250.20">
    <property type="entry name" value="MFS general substrate transporter like domains"/>
    <property type="match status" value="2"/>
</dbReference>
<dbReference type="PANTHER" id="PTHR11662">
    <property type="entry name" value="SOLUTE CARRIER FAMILY 17"/>
    <property type="match status" value="1"/>
</dbReference>
<keyword evidence="3 6" id="KW-0812">Transmembrane</keyword>
<dbReference type="PROSITE" id="PS50850">
    <property type="entry name" value="MFS"/>
    <property type="match status" value="1"/>
</dbReference>
<evidence type="ECO:0000256" key="4">
    <source>
        <dbReference type="ARBA" id="ARBA00022989"/>
    </source>
</evidence>
<feature type="transmembrane region" description="Helical" evidence="6">
    <location>
        <begin position="46"/>
        <end position="66"/>
    </location>
</feature>
<feature type="transmembrane region" description="Helical" evidence="6">
    <location>
        <begin position="130"/>
        <end position="154"/>
    </location>
</feature>
<comment type="subcellular location">
    <subcellularLocation>
        <location evidence="1">Cell membrane</location>
        <topology evidence="1">Multi-pass membrane protein</topology>
    </subcellularLocation>
</comment>
<feature type="transmembrane region" description="Helical" evidence="6">
    <location>
        <begin position="160"/>
        <end position="181"/>
    </location>
</feature>
<feature type="domain" description="Major facilitator superfamily (MFS) profile" evidence="7">
    <location>
        <begin position="8"/>
        <end position="416"/>
    </location>
</feature>
<feature type="transmembrane region" description="Helical" evidence="6">
    <location>
        <begin position="326"/>
        <end position="352"/>
    </location>
</feature>
<evidence type="ECO:0000256" key="1">
    <source>
        <dbReference type="ARBA" id="ARBA00004651"/>
    </source>
</evidence>
<dbReference type="PANTHER" id="PTHR11662:SF399">
    <property type="entry name" value="FI19708P1-RELATED"/>
    <property type="match status" value="1"/>
</dbReference>
<dbReference type="SUPFAM" id="SSF103473">
    <property type="entry name" value="MFS general substrate transporter"/>
    <property type="match status" value="1"/>
</dbReference>
<keyword evidence="5 6" id="KW-0472">Membrane</keyword>
<dbReference type="InterPro" id="IPR036259">
    <property type="entry name" value="MFS_trans_sf"/>
</dbReference>
<dbReference type="RefSeq" id="WP_072825052.1">
    <property type="nucleotide sequence ID" value="NZ_LT670849.1"/>
</dbReference>
<keyword evidence="2" id="KW-1003">Cell membrane</keyword>
<dbReference type="Proteomes" id="UP000184096">
    <property type="component" value="Chromosome I"/>
</dbReference>
<dbReference type="InterPro" id="IPR050382">
    <property type="entry name" value="MFS_Na/Anion_cotransporter"/>
</dbReference>
<feature type="transmembrane region" description="Helical" evidence="6">
    <location>
        <begin position="390"/>
        <end position="412"/>
    </location>
</feature>
<dbReference type="InterPro" id="IPR020846">
    <property type="entry name" value="MFS_dom"/>
</dbReference>
<evidence type="ECO:0000259" key="7">
    <source>
        <dbReference type="PROSITE" id="PS50850"/>
    </source>
</evidence>